<dbReference type="EMBL" id="RZNH01000005">
    <property type="protein sequence ID" value="NOU59139.1"/>
    <property type="molecule type" value="Genomic_DNA"/>
</dbReference>
<keyword evidence="1" id="KW-0472">Membrane</keyword>
<dbReference type="RefSeq" id="WP_171594414.1">
    <property type="nucleotide sequence ID" value="NZ_RZNH01000005.1"/>
</dbReference>
<name>A0ABX1WSR4_9BACT</name>
<dbReference type="Proteomes" id="UP000732105">
    <property type="component" value="Unassembled WGS sequence"/>
</dbReference>
<comment type="caution">
    <text evidence="2">The sequence shown here is derived from an EMBL/GenBank/DDBJ whole genome shotgun (WGS) entry which is preliminary data.</text>
</comment>
<gene>
    <name evidence="2" type="ORF">ELS83_04850</name>
</gene>
<keyword evidence="3" id="KW-1185">Reference proteome</keyword>
<reference evidence="2 3" key="1">
    <citation type="submission" date="2018-12" db="EMBL/GenBank/DDBJ databases">
        <title>Marinifilum JC070 sp. nov., a marine bacterium isolated from Yongle Blue Hole in the South China Sea.</title>
        <authorList>
            <person name="Fu T."/>
        </authorList>
    </citation>
    <scope>NUCLEOTIDE SEQUENCE [LARGE SCALE GENOMIC DNA]</scope>
    <source>
        <strain evidence="2 3">JC070</strain>
    </source>
</reference>
<evidence type="ECO:0000313" key="3">
    <source>
        <dbReference type="Proteomes" id="UP000732105"/>
    </source>
</evidence>
<keyword evidence="1" id="KW-1133">Transmembrane helix</keyword>
<evidence type="ECO:0000256" key="1">
    <source>
        <dbReference type="SAM" id="Phobius"/>
    </source>
</evidence>
<evidence type="ECO:0000313" key="2">
    <source>
        <dbReference type="EMBL" id="NOU59139.1"/>
    </source>
</evidence>
<feature type="transmembrane region" description="Helical" evidence="1">
    <location>
        <begin position="12"/>
        <end position="32"/>
    </location>
</feature>
<proteinExistence type="predicted"/>
<protein>
    <submittedName>
        <fullName evidence="2">Uncharacterized protein</fullName>
    </submittedName>
</protein>
<feature type="transmembrane region" description="Helical" evidence="1">
    <location>
        <begin position="47"/>
        <end position="68"/>
    </location>
</feature>
<keyword evidence="1" id="KW-0812">Transmembrane</keyword>
<sequence>MKTENISTGINLRVILIFLITSISVLFFLFYIDEGYYSIAWMREPFAYIVFMIYLIPTFLCQLLIYIVLLRVNIATGRTVLSIILGLFLGISLVVSAFYIF</sequence>
<organism evidence="2 3">
    <name type="scientific">Marinifilum caeruleilacunae</name>
    <dbReference type="NCBI Taxonomy" id="2499076"/>
    <lineage>
        <taxon>Bacteria</taxon>
        <taxon>Pseudomonadati</taxon>
        <taxon>Bacteroidota</taxon>
        <taxon>Bacteroidia</taxon>
        <taxon>Marinilabiliales</taxon>
        <taxon>Marinifilaceae</taxon>
    </lineage>
</organism>
<accession>A0ABX1WSR4</accession>
<feature type="transmembrane region" description="Helical" evidence="1">
    <location>
        <begin position="80"/>
        <end position="100"/>
    </location>
</feature>